<protein>
    <submittedName>
        <fullName evidence="2">Uncharacterized protein</fullName>
    </submittedName>
</protein>
<evidence type="ECO:0000256" key="1">
    <source>
        <dbReference type="SAM" id="SignalP"/>
    </source>
</evidence>
<reference evidence="2" key="1">
    <citation type="submission" date="2021-12" db="EMBL/GenBank/DDBJ databases">
        <title>Enterovibrio ZSDZ35 sp. nov. and Enterovibrio ZSDZ42 sp. nov., isolated from coastal seawater in Qingdao.</title>
        <authorList>
            <person name="Zhang P."/>
        </authorList>
    </citation>
    <scope>NUCLEOTIDE SEQUENCE</scope>
    <source>
        <strain evidence="2">ZSDZ35</strain>
    </source>
</reference>
<keyword evidence="1" id="KW-0732">Signal</keyword>
<dbReference type="RefSeq" id="WP_274140015.1">
    <property type="nucleotide sequence ID" value="NZ_JAJUBB010000001.1"/>
</dbReference>
<dbReference type="EMBL" id="JAJUBB010000001">
    <property type="protein sequence ID" value="MDD1780091.1"/>
    <property type="molecule type" value="Genomic_DNA"/>
</dbReference>
<dbReference type="Proteomes" id="UP001149821">
    <property type="component" value="Unassembled WGS sequence"/>
</dbReference>
<proteinExistence type="predicted"/>
<evidence type="ECO:0000313" key="2">
    <source>
        <dbReference type="EMBL" id="MDD1780091.1"/>
    </source>
</evidence>
<accession>A0ABT5QIE7</accession>
<feature type="chain" id="PRO_5047491652" evidence="1">
    <location>
        <begin position="22"/>
        <end position="128"/>
    </location>
</feature>
<comment type="caution">
    <text evidence="2">The sequence shown here is derived from an EMBL/GenBank/DDBJ whole genome shotgun (WGS) entry which is preliminary data.</text>
</comment>
<evidence type="ECO:0000313" key="3">
    <source>
        <dbReference type="Proteomes" id="UP001149821"/>
    </source>
</evidence>
<keyword evidence="3" id="KW-1185">Reference proteome</keyword>
<feature type="signal peptide" evidence="1">
    <location>
        <begin position="1"/>
        <end position="21"/>
    </location>
</feature>
<organism evidence="2 3">
    <name type="scientific">Enterovibrio qingdaonensis</name>
    <dbReference type="NCBI Taxonomy" id="2899818"/>
    <lineage>
        <taxon>Bacteria</taxon>
        <taxon>Pseudomonadati</taxon>
        <taxon>Pseudomonadota</taxon>
        <taxon>Gammaproteobacteria</taxon>
        <taxon>Vibrionales</taxon>
        <taxon>Vibrionaceae</taxon>
        <taxon>Enterovibrio</taxon>
    </lineage>
</organism>
<sequence length="128" mass="14702">MIIRKRWLLAFLVVWCSSVAASDAVIQDPAEEPESLYDYHQIVPSETVCRSSLRQKLLEQQIAFSNSNNSPEERRFAEESIDEARAAYLEKQSYCDAYLVLEKRLDLKDHNVSKTAKEGEVRTFASTE</sequence>
<name>A0ABT5QIE7_9GAMM</name>
<gene>
    <name evidence="2" type="ORF">LRP49_02660</name>
</gene>